<evidence type="ECO:0000256" key="3">
    <source>
        <dbReference type="ARBA" id="ARBA00022801"/>
    </source>
</evidence>
<gene>
    <name evidence="13" type="primary">helD</name>
    <name evidence="13" type="ORF">QNH39_12075</name>
</gene>
<dbReference type="PANTHER" id="PTHR11070">
    <property type="entry name" value="UVRD / RECB / PCRA DNA HELICASE FAMILY MEMBER"/>
    <property type="match status" value="1"/>
</dbReference>
<dbReference type="EMBL" id="CP126114">
    <property type="protein sequence ID" value="WHY88526.1"/>
    <property type="molecule type" value="Genomic_DNA"/>
</dbReference>
<dbReference type="PROSITE" id="PS51198">
    <property type="entry name" value="UVRD_HELICASE_ATP_BIND"/>
    <property type="match status" value="1"/>
</dbReference>
<dbReference type="InterPro" id="IPR014017">
    <property type="entry name" value="DNA_helicase_UvrD-like_C"/>
</dbReference>
<dbReference type="Pfam" id="PF13538">
    <property type="entry name" value="UvrD_C_2"/>
    <property type="match status" value="1"/>
</dbReference>
<evidence type="ECO:0000256" key="9">
    <source>
        <dbReference type="ARBA" id="ARBA00048988"/>
    </source>
</evidence>
<keyword evidence="6" id="KW-0413">Isomerase</keyword>
<evidence type="ECO:0000256" key="5">
    <source>
        <dbReference type="ARBA" id="ARBA00022840"/>
    </source>
</evidence>
<evidence type="ECO:0000256" key="1">
    <source>
        <dbReference type="ARBA" id="ARBA00009922"/>
    </source>
</evidence>
<keyword evidence="11" id="KW-0175">Coiled coil</keyword>
<dbReference type="InterPro" id="IPR013986">
    <property type="entry name" value="DExx_box_DNA_helicase_dom_sf"/>
</dbReference>
<dbReference type="SUPFAM" id="SSF52540">
    <property type="entry name" value="P-loop containing nucleoside triphosphate hydrolases"/>
    <property type="match status" value="1"/>
</dbReference>
<keyword evidence="4 10" id="KW-0347">Helicase</keyword>
<dbReference type="RefSeq" id="WP_066086552.1">
    <property type="nucleotide sequence ID" value="NZ_CP126114.1"/>
</dbReference>
<dbReference type="GO" id="GO:0000725">
    <property type="term" value="P:recombinational repair"/>
    <property type="evidence" value="ECO:0007669"/>
    <property type="project" value="TreeGrafter"/>
</dbReference>
<evidence type="ECO:0000256" key="6">
    <source>
        <dbReference type="ARBA" id="ARBA00023235"/>
    </source>
</evidence>
<keyword evidence="5 10" id="KW-0067">ATP-binding</keyword>
<dbReference type="GO" id="GO:0003677">
    <property type="term" value="F:DNA binding"/>
    <property type="evidence" value="ECO:0007669"/>
    <property type="project" value="InterPro"/>
</dbReference>
<comment type="similarity">
    <text evidence="1">Belongs to the helicase family. UvrD subfamily.</text>
</comment>
<dbReference type="Gene3D" id="3.40.50.300">
    <property type="entry name" value="P-loop containing nucleotide triphosphate hydrolases"/>
    <property type="match status" value="3"/>
</dbReference>
<feature type="binding site" evidence="10">
    <location>
        <begin position="224"/>
        <end position="231"/>
    </location>
    <ligand>
        <name>ATP</name>
        <dbReference type="ChEBI" id="CHEBI:30616"/>
    </ligand>
</feature>
<evidence type="ECO:0000256" key="2">
    <source>
        <dbReference type="ARBA" id="ARBA00022741"/>
    </source>
</evidence>
<name>A0AA95SJ99_9BACI</name>
<dbReference type="InterPro" id="IPR000212">
    <property type="entry name" value="DNA_helicase_UvrD/REP"/>
</dbReference>
<evidence type="ECO:0000256" key="10">
    <source>
        <dbReference type="PROSITE-ProRule" id="PRU00560"/>
    </source>
</evidence>
<evidence type="ECO:0000256" key="11">
    <source>
        <dbReference type="SAM" id="Coils"/>
    </source>
</evidence>
<evidence type="ECO:0000256" key="8">
    <source>
        <dbReference type="ARBA" id="ARBA00034808"/>
    </source>
</evidence>
<sequence length="768" mass="88825">MSAKDQVSVRDHKDYQTEVERLEFTKEYIRTVLDISKGNKEFFVENMKQSFADLNSKDSSTSYTDLLANASFLELAESELKRLESVIGKPYFSRIDYTSNSTKMEEVLYIGKVSLFDRVTQQPIIVDWRSPIANVYYDGRLGDVSYDAYGETQTGYLALKRQYEIIEGLLKEIRDIDLTTHDELLQKSLSGKADNRLTEIVATIQNEQNEVIRASLKHPIIVQGAAGSGKTTIALHRISYFLYTLGFQFPPEKLMILAPNRLFIDYISAVLPELGVNKINQTTFIDFMKSCLGQKIKLFSPNSKLMKLLEGNGKSKQLQWVSSYKGSLEFKELIHSYIKELELKLAPGEDFIVEKSILLRGKNLKKLFLNEYTYLPIYKRLNKIKALLASDLKKKKAIMLSNLNTRYEEALEKALYSRRLEPEKRKQKVVTLMEKKEQRVKRVEQEAKVAVKKYMDAFVMKDMFTLYKELMTSPEMINMHSTTLTDQECKLLSKYCQRIFDRGAYELEDLAPIFYMKTKLEGIDEKYKMRSIFIDEAQDYSYFQFAALKEGFDTDLFTIVGDLAQGIHSYRGLNSWAPILKDIFPNANYQALQKSYRTTVEIMNLANDILQLIDQDLPKVKPVIRHGQKPLFKTIDPSNLEQVRLQLEQDISSLKEEELHTIAIIGRTDKESQRIHQILKNSPLPIQLVEEKEDMKKGHIVIIPSYLSKGLEFDAVLIVCLEEPYAKVDLDIKLLYVSMTRPMHRLYLFGKSPSDFLLQHADDLHFEK</sequence>
<evidence type="ECO:0000313" key="14">
    <source>
        <dbReference type="Proteomes" id="UP001178288"/>
    </source>
</evidence>
<dbReference type="InterPro" id="IPR014016">
    <property type="entry name" value="UvrD-like_ATP-bd"/>
</dbReference>
<dbReference type="Proteomes" id="UP001178288">
    <property type="component" value="Chromosome"/>
</dbReference>
<accession>A0AA95SJ99</accession>
<evidence type="ECO:0000256" key="7">
    <source>
        <dbReference type="ARBA" id="ARBA00034617"/>
    </source>
</evidence>
<keyword evidence="3 10" id="KW-0378">Hydrolase</keyword>
<dbReference type="AlphaFoldDB" id="A0AA95SJ99"/>
<evidence type="ECO:0000256" key="4">
    <source>
        <dbReference type="ARBA" id="ARBA00022806"/>
    </source>
</evidence>
<comment type="catalytic activity">
    <reaction evidence="9">
        <text>ATP + H2O = ADP + phosphate + H(+)</text>
        <dbReference type="Rhea" id="RHEA:13065"/>
        <dbReference type="ChEBI" id="CHEBI:15377"/>
        <dbReference type="ChEBI" id="CHEBI:15378"/>
        <dbReference type="ChEBI" id="CHEBI:30616"/>
        <dbReference type="ChEBI" id="CHEBI:43474"/>
        <dbReference type="ChEBI" id="CHEBI:456216"/>
        <dbReference type="EC" id="5.6.2.4"/>
    </reaction>
</comment>
<reference evidence="13" key="1">
    <citation type="submission" date="2023-05" db="EMBL/GenBank/DDBJ databases">
        <title>Comparative genomics of Bacillaceae isolates and their secondary metabolite potential.</title>
        <authorList>
            <person name="Song L."/>
            <person name="Nielsen L.J."/>
            <person name="Mohite O."/>
            <person name="Xu X."/>
            <person name="Weber T."/>
            <person name="Kovacs A.T."/>
        </authorList>
    </citation>
    <scope>NUCLEOTIDE SEQUENCE</scope>
    <source>
        <strain evidence="13">XLM17</strain>
    </source>
</reference>
<dbReference type="InterPro" id="IPR027417">
    <property type="entry name" value="P-loop_NTPase"/>
</dbReference>
<keyword evidence="2 10" id="KW-0547">Nucleotide-binding</keyword>
<dbReference type="GO" id="GO:0005524">
    <property type="term" value="F:ATP binding"/>
    <property type="evidence" value="ECO:0007669"/>
    <property type="project" value="UniProtKB-UniRule"/>
</dbReference>
<dbReference type="PANTHER" id="PTHR11070:SF17">
    <property type="entry name" value="DNA HELICASE IV"/>
    <property type="match status" value="1"/>
</dbReference>
<dbReference type="KEGG" id="nnv:QNH39_12075"/>
<dbReference type="Pfam" id="PF00580">
    <property type="entry name" value="UvrD-helicase"/>
    <property type="match status" value="1"/>
</dbReference>
<feature type="domain" description="UvrD-like helicase ATP-binding" evidence="12">
    <location>
        <begin position="203"/>
        <end position="599"/>
    </location>
</feature>
<proteinExistence type="inferred from homology"/>
<organism evidence="13 14">
    <name type="scientific">Neobacillus novalis</name>
    <dbReference type="NCBI Taxonomy" id="220687"/>
    <lineage>
        <taxon>Bacteria</taxon>
        <taxon>Bacillati</taxon>
        <taxon>Bacillota</taxon>
        <taxon>Bacilli</taxon>
        <taxon>Bacillales</taxon>
        <taxon>Bacillaceae</taxon>
        <taxon>Neobacillus</taxon>
    </lineage>
</organism>
<keyword evidence="14" id="KW-1185">Reference proteome</keyword>
<dbReference type="Gene3D" id="1.10.10.160">
    <property type="match status" value="1"/>
</dbReference>
<evidence type="ECO:0000259" key="12">
    <source>
        <dbReference type="PROSITE" id="PS51198"/>
    </source>
</evidence>
<dbReference type="InterPro" id="IPR027785">
    <property type="entry name" value="UvrD-like_helicase_C"/>
</dbReference>
<dbReference type="GO" id="GO:0043138">
    <property type="term" value="F:3'-5' DNA helicase activity"/>
    <property type="evidence" value="ECO:0007669"/>
    <property type="project" value="UniProtKB-EC"/>
</dbReference>
<evidence type="ECO:0000313" key="13">
    <source>
        <dbReference type="EMBL" id="WHY88526.1"/>
    </source>
</evidence>
<dbReference type="Pfam" id="PF13361">
    <property type="entry name" value="UvrD_C"/>
    <property type="match status" value="1"/>
</dbReference>
<dbReference type="GO" id="GO:0005829">
    <property type="term" value="C:cytosol"/>
    <property type="evidence" value="ECO:0007669"/>
    <property type="project" value="TreeGrafter"/>
</dbReference>
<dbReference type="NCBIfam" id="NF041464">
    <property type="entry name" value="HelD_BACSU"/>
    <property type="match status" value="1"/>
</dbReference>
<dbReference type="EC" id="5.6.2.4" evidence="8"/>
<feature type="coiled-coil region" evidence="11">
    <location>
        <begin position="426"/>
        <end position="453"/>
    </location>
</feature>
<protein>
    <recommendedName>
        <fullName evidence="8">DNA 3'-5' helicase</fullName>
        <ecNumber evidence="8">5.6.2.4</ecNumber>
    </recommendedName>
</protein>
<comment type="catalytic activity">
    <reaction evidence="7">
        <text>Couples ATP hydrolysis with the unwinding of duplex DNA by translocating in the 3'-5' direction.</text>
        <dbReference type="EC" id="5.6.2.4"/>
    </reaction>
</comment>
<dbReference type="GO" id="GO:0016787">
    <property type="term" value="F:hydrolase activity"/>
    <property type="evidence" value="ECO:0007669"/>
    <property type="project" value="UniProtKB-UniRule"/>
</dbReference>
<dbReference type="InterPro" id="IPR048228">
    <property type="entry name" value="HelD_bacillota"/>
</dbReference>